<dbReference type="Proteomes" id="UP000241848">
    <property type="component" value="Unassembled WGS sequence"/>
</dbReference>
<organism evidence="3 4">
    <name type="scientific">Sulfobacillus acidophilus</name>
    <dbReference type="NCBI Taxonomy" id="53633"/>
    <lineage>
        <taxon>Bacteria</taxon>
        <taxon>Bacillati</taxon>
        <taxon>Bacillota</taxon>
        <taxon>Clostridia</taxon>
        <taxon>Eubacteriales</taxon>
        <taxon>Clostridiales Family XVII. Incertae Sedis</taxon>
        <taxon>Sulfobacillus</taxon>
    </lineage>
</organism>
<gene>
    <name evidence="3" type="primary">paaJ</name>
    <name evidence="3" type="ORF">C7B45_12265</name>
</gene>
<dbReference type="Pfam" id="PF23451">
    <property type="entry name" value="Zn_ribbon_PaaD"/>
    <property type="match status" value="1"/>
</dbReference>
<dbReference type="InterPro" id="IPR002744">
    <property type="entry name" value="MIP18-like"/>
</dbReference>
<evidence type="ECO:0000313" key="4">
    <source>
        <dbReference type="Proteomes" id="UP000241848"/>
    </source>
</evidence>
<proteinExistence type="predicted"/>
<dbReference type="NCBIfam" id="TIGR02159">
    <property type="entry name" value="PA_CoA_Oxy4"/>
    <property type="match status" value="1"/>
</dbReference>
<sequence>MTEDDVYKQLQTVYDPEIPNLSIVDLGMVTAVAVQNDEVHITVRPTFIGCPAVDWIRKQIEEAIDPSRCLVQIDPSSTWSTEHISETGRRALKTFGIAPPSSGDTIMVCPLCGSERTRRTSLFGTALCRSSYYCENCRQPFEGFKTL</sequence>
<name>A0A2T2WFQ5_9FIRM</name>
<evidence type="ECO:0000259" key="2">
    <source>
        <dbReference type="Pfam" id="PF23451"/>
    </source>
</evidence>
<dbReference type="InterPro" id="IPR011883">
    <property type="entry name" value="PaaD-like"/>
</dbReference>
<reference evidence="3 4" key="1">
    <citation type="journal article" date="2014" name="BMC Genomics">
        <title>Comparison of environmental and isolate Sulfobacillus genomes reveals diverse carbon, sulfur, nitrogen, and hydrogen metabolisms.</title>
        <authorList>
            <person name="Justice N.B."/>
            <person name="Norman A."/>
            <person name="Brown C.T."/>
            <person name="Singh A."/>
            <person name="Thomas B.C."/>
            <person name="Banfield J.F."/>
        </authorList>
    </citation>
    <scope>NUCLEOTIDE SEQUENCE [LARGE SCALE GENOMIC DNA]</scope>
    <source>
        <strain evidence="3">AMDSBA3</strain>
    </source>
</reference>
<dbReference type="PANTHER" id="PTHR42831:SF3">
    <property type="entry name" value="1,2-PHENYLACETYL-COA EPOXIDASE, SUBUNIT D-RELATED"/>
    <property type="match status" value="1"/>
</dbReference>
<dbReference type="AlphaFoldDB" id="A0A2T2WFQ5"/>
<feature type="domain" description="PaaD zinc beta ribbon" evidence="2">
    <location>
        <begin position="104"/>
        <end position="145"/>
    </location>
</feature>
<dbReference type="InterPro" id="IPR034904">
    <property type="entry name" value="FSCA_dom_sf"/>
</dbReference>
<dbReference type="SUPFAM" id="SSF117916">
    <property type="entry name" value="Fe-S cluster assembly (FSCA) domain-like"/>
    <property type="match status" value="1"/>
</dbReference>
<comment type="caution">
    <text evidence="3">The sequence shown here is derived from an EMBL/GenBank/DDBJ whole genome shotgun (WGS) entry which is preliminary data.</text>
</comment>
<feature type="domain" description="MIP18 family-like" evidence="1">
    <location>
        <begin position="3"/>
        <end position="64"/>
    </location>
</feature>
<dbReference type="PANTHER" id="PTHR42831">
    <property type="entry name" value="FE-S PROTEIN MATURATION AUXILIARY FACTOR YITW"/>
    <property type="match status" value="1"/>
</dbReference>
<dbReference type="InterPro" id="IPR056572">
    <property type="entry name" value="Zn_ribbon_PaaD"/>
</dbReference>
<evidence type="ECO:0000259" key="1">
    <source>
        <dbReference type="Pfam" id="PF01883"/>
    </source>
</evidence>
<dbReference type="Pfam" id="PF01883">
    <property type="entry name" value="FeS_assembly_P"/>
    <property type="match status" value="1"/>
</dbReference>
<dbReference type="Gene3D" id="3.30.300.130">
    <property type="entry name" value="Fe-S cluster assembly (FSCA)"/>
    <property type="match status" value="1"/>
</dbReference>
<evidence type="ECO:0000313" key="3">
    <source>
        <dbReference type="EMBL" id="PSR21072.1"/>
    </source>
</evidence>
<dbReference type="EMBL" id="PXYV01000043">
    <property type="protein sequence ID" value="PSR21072.1"/>
    <property type="molecule type" value="Genomic_DNA"/>
</dbReference>
<dbReference type="InterPro" id="IPR052339">
    <property type="entry name" value="Fe-S_Maturation_MIP18"/>
</dbReference>
<protein>
    <submittedName>
        <fullName evidence="3">Phenylacetate-CoA oxygenase subunit PaaJ</fullName>
    </submittedName>
</protein>
<accession>A0A2T2WFQ5</accession>